<evidence type="ECO:0000313" key="3">
    <source>
        <dbReference type="Proteomes" id="UP000001477"/>
    </source>
</evidence>
<accession>C4ZDF7</accession>
<gene>
    <name evidence="2" type="ordered locus">EUBREC_3206</name>
</gene>
<sequence>MIEKSKSILDACMLAFLSISFGPYITKYVLSYYNIFMIKRTS</sequence>
<keyword evidence="1" id="KW-0812">Transmembrane</keyword>
<keyword evidence="1" id="KW-1133">Transmembrane helix</keyword>
<reference evidence="2 3" key="1">
    <citation type="journal article" date="2009" name="Proc. Natl. Acad. Sci. U.S.A.">
        <title>Characterizing a model human gut microbiota composed of members of its two dominant bacterial phyla.</title>
        <authorList>
            <person name="Mahowald M.A."/>
            <person name="Rey F.E."/>
            <person name="Seedorf H."/>
            <person name="Turnbaugh P.J."/>
            <person name="Fulton R.S."/>
            <person name="Wollam A."/>
            <person name="Shah N."/>
            <person name="Wang C."/>
            <person name="Magrini V."/>
            <person name="Wilson R.K."/>
            <person name="Cantarel B.L."/>
            <person name="Coutinho P.M."/>
            <person name="Henrissat B."/>
            <person name="Crock L.W."/>
            <person name="Russell A."/>
            <person name="Verberkmoes N.C."/>
            <person name="Hettich R.L."/>
            <person name="Gordon J.I."/>
        </authorList>
    </citation>
    <scope>NUCLEOTIDE SEQUENCE [LARGE SCALE GENOMIC DNA]</scope>
    <source>
        <strain evidence="3">ATCC 33656 / DSM 3377 / JCM 17463 / KCTC 5835 / LMG 30912 / VPI 0990</strain>
    </source>
</reference>
<keyword evidence="1" id="KW-0472">Membrane</keyword>
<dbReference type="STRING" id="515619.EUBREC_3206"/>
<protein>
    <submittedName>
        <fullName evidence="2">Uncharacterized protein</fullName>
    </submittedName>
</protein>
<name>C4ZDF7_AGARV</name>
<proteinExistence type="predicted"/>
<dbReference type="Proteomes" id="UP000001477">
    <property type="component" value="Chromosome"/>
</dbReference>
<dbReference type="PaxDb" id="515619-EUBREC_3206"/>
<evidence type="ECO:0000313" key="2">
    <source>
        <dbReference type="EMBL" id="ACR76933.1"/>
    </source>
</evidence>
<dbReference type="KEGG" id="ere:EUBREC_3206"/>
<organism evidence="2 3">
    <name type="scientific">Agathobacter rectalis (strain ATCC 33656 / DSM 3377 / JCM 17463 / KCTC 5835 / VPI 0990)</name>
    <name type="common">Eubacterium rectale</name>
    <dbReference type="NCBI Taxonomy" id="515619"/>
    <lineage>
        <taxon>Bacteria</taxon>
        <taxon>Bacillati</taxon>
        <taxon>Bacillota</taxon>
        <taxon>Clostridia</taxon>
        <taxon>Lachnospirales</taxon>
        <taxon>Lachnospiraceae</taxon>
        <taxon>Agathobacter</taxon>
    </lineage>
</organism>
<dbReference type="AlphaFoldDB" id="C4ZDF7"/>
<feature type="transmembrane region" description="Helical" evidence="1">
    <location>
        <begin position="7"/>
        <end position="26"/>
    </location>
</feature>
<dbReference type="HOGENOM" id="CLU_3251705_0_0_9"/>
<dbReference type="EMBL" id="CP001107">
    <property type="protein sequence ID" value="ACR76933.1"/>
    <property type="molecule type" value="Genomic_DNA"/>
</dbReference>
<evidence type="ECO:0000256" key="1">
    <source>
        <dbReference type="SAM" id="Phobius"/>
    </source>
</evidence>